<gene>
    <name evidence="1" type="ORF">AS189_16675</name>
</gene>
<organism evidence="1 2">
    <name type="scientific">Arthrobacter alpinus</name>
    <dbReference type="NCBI Taxonomy" id="656366"/>
    <lineage>
        <taxon>Bacteria</taxon>
        <taxon>Bacillati</taxon>
        <taxon>Actinomycetota</taxon>
        <taxon>Actinomycetes</taxon>
        <taxon>Micrococcales</taxon>
        <taxon>Micrococcaceae</taxon>
        <taxon>Arthrobacter</taxon>
    </lineage>
</organism>
<dbReference type="RefSeq" id="WP_062291411.1">
    <property type="nucleotide sequence ID" value="NZ_CP013200.1"/>
</dbReference>
<dbReference type="SUPFAM" id="SSF53795">
    <property type="entry name" value="PEP carboxykinase-like"/>
    <property type="match status" value="1"/>
</dbReference>
<dbReference type="EMBL" id="CP013200">
    <property type="protein sequence ID" value="ALO67817.1"/>
    <property type="molecule type" value="Genomic_DNA"/>
</dbReference>
<sequence>MSPHAPTASSAATVPLANESHHVLVEALGSVIGVEGLSAAEASEFRQAWSRCLALPESIAAASVRRIPGDFARANESLTSAITLAAIELLAGQRMMFHACGLADPLSGATVAFIAPSGTGKTTVARTLGPGLGYVSDETIAVGSDLGIVSYPKPLSVKQPEPGRPKLQQGPDHHVLGVTPPAPVLAAITILSRTPHDAGAPADAVSASASASVEDVPLAQAIVELTPQLSALARLDRGLVQLCTMVQACGGVKRIRYSEAASIAPLLPQLVRPVEAGTPAQWMALETTPESANARAGMRRTRCGTPSTRRAPCCC</sequence>
<evidence type="ECO:0000313" key="2">
    <source>
        <dbReference type="Proteomes" id="UP000059574"/>
    </source>
</evidence>
<evidence type="ECO:0000313" key="1">
    <source>
        <dbReference type="EMBL" id="ALO67817.1"/>
    </source>
</evidence>
<accession>A0A0S2M1W9</accession>
<protein>
    <submittedName>
        <fullName evidence="1">Uncharacterized protein</fullName>
    </submittedName>
</protein>
<proteinExistence type="predicted"/>
<reference evidence="2" key="1">
    <citation type="submission" date="2015-11" db="EMBL/GenBank/DDBJ databases">
        <authorList>
            <person name="Kumar R."/>
            <person name="Singh D."/>
            <person name="Swarnkar M.K."/>
            <person name="Singh A.K."/>
            <person name="Kumar S."/>
        </authorList>
    </citation>
    <scope>NUCLEOTIDE SEQUENCE [LARGE SCALE GENOMIC DNA]</scope>
    <source>
        <strain evidence="2">ERGS4:06</strain>
    </source>
</reference>
<name>A0A0S2M1W9_9MICC</name>
<dbReference type="OrthoDB" id="4793383at2"/>
<dbReference type="AlphaFoldDB" id="A0A0S2M1W9"/>
<dbReference type="Proteomes" id="UP000059574">
    <property type="component" value="Chromosome"/>
</dbReference>
<reference evidence="1 2" key="2">
    <citation type="journal article" date="2016" name="J. Biotechnol.">
        <title>Complete genome sequence of Arthrobacter alpinus ERGS4:06, a yellow pigmented bacterium tolerant to cold and radiations isolated from Sikkim Himalaya.</title>
        <authorList>
            <person name="Kumar R."/>
            <person name="Singh D."/>
            <person name="Swarnkar M.K."/>
            <person name="Singh A.K."/>
            <person name="Kumar S."/>
        </authorList>
    </citation>
    <scope>NUCLEOTIDE SEQUENCE [LARGE SCALE GENOMIC DNA]</scope>
    <source>
        <strain evidence="1 2">ERGS4:06</strain>
    </source>
</reference>